<dbReference type="PANTHER" id="PTHR46142">
    <property type="match status" value="1"/>
</dbReference>
<dbReference type="InterPro" id="IPR004360">
    <property type="entry name" value="Glyas_Fos-R_dOase_dom"/>
</dbReference>
<evidence type="ECO:0000256" key="1">
    <source>
        <dbReference type="ARBA" id="ARBA00022723"/>
    </source>
</evidence>
<keyword evidence="1" id="KW-0479">Metal-binding</keyword>
<dbReference type="OrthoDB" id="192739at2"/>
<dbReference type="InterPro" id="IPR018146">
    <property type="entry name" value="Glyoxalase_1_CS"/>
</dbReference>
<evidence type="ECO:0000259" key="3">
    <source>
        <dbReference type="PROSITE" id="PS51819"/>
    </source>
</evidence>
<keyword evidence="2" id="KW-0732">Signal</keyword>
<accession>A0A4Q1CET6</accession>
<dbReference type="PROSITE" id="PS00934">
    <property type="entry name" value="GLYOXALASE_I_1"/>
    <property type="match status" value="1"/>
</dbReference>
<evidence type="ECO:0000256" key="2">
    <source>
        <dbReference type="SAM" id="SignalP"/>
    </source>
</evidence>
<dbReference type="PANTHER" id="PTHR46142:SF3">
    <property type="entry name" value="F18B13.24 PROTEIN"/>
    <property type="match status" value="1"/>
</dbReference>
<dbReference type="EMBL" id="SDHW01000006">
    <property type="protein sequence ID" value="RXK58355.1"/>
    <property type="molecule type" value="Genomic_DNA"/>
</dbReference>
<name>A0A4Q1CET6_9BACT</name>
<comment type="caution">
    <text evidence="4">The sequence shown here is derived from an EMBL/GenBank/DDBJ whole genome shotgun (WGS) entry which is preliminary data.</text>
</comment>
<dbReference type="SUPFAM" id="SSF54593">
    <property type="entry name" value="Glyoxalase/Bleomycin resistance protein/Dihydroxybiphenyl dioxygenase"/>
    <property type="match status" value="1"/>
</dbReference>
<dbReference type="PROSITE" id="PS51819">
    <property type="entry name" value="VOC"/>
    <property type="match status" value="1"/>
</dbReference>
<keyword evidence="5" id="KW-1185">Reference proteome</keyword>
<proteinExistence type="predicted"/>
<sequence>MFLRLTIAFFALLTTTSSFAQTDAKIEVVKHNHVALHVKDIAASTKFYKEVMGLEPVAVPDSLKAIRSWFKLGTDQQIHLLAGREFEVKNDRNGSHFALFVISITAVEKYLTQHKMSFHKQVRFDGAVQIYVADPDGYLIELNEVKR</sequence>
<organism evidence="4 5">
    <name type="scientific">Lacibacter luteus</name>
    <dbReference type="NCBI Taxonomy" id="2508719"/>
    <lineage>
        <taxon>Bacteria</taxon>
        <taxon>Pseudomonadati</taxon>
        <taxon>Bacteroidota</taxon>
        <taxon>Chitinophagia</taxon>
        <taxon>Chitinophagales</taxon>
        <taxon>Chitinophagaceae</taxon>
        <taxon>Lacibacter</taxon>
    </lineage>
</organism>
<dbReference type="InterPro" id="IPR029068">
    <property type="entry name" value="Glyas_Bleomycin-R_OHBP_Dase"/>
</dbReference>
<protein>
    <submittedName>
        <fullName evidence="4">Glyoxalase</fullName>
    </submittedName>
</protein>
<dbReference type="Gene3D" id="3.10.180.10">
    <property type="entry name" value="2,3-Dihydroxybiphenyl 1,2-Dioxygenase, domain 1"/>
    <property type="match status" value="1"/>
</dbReference>
<evidence type="ECO:0000313" key="5">
    <source>
        <dbReference type="Proteomes" id="UP000290204"/>
    </source>
</evidence>
<feature type="chain" id="PRO_5021030721" evidence="2">
    <location>
        <begin position="21"/>
        <end position="147"/>
    </location>
</feature>
<feature type="signal peptide" evidence="2">
    <location>
        <begin position="1"/>
        <end position="20"/>
    </location>
</feature>
<dbReference type="Pfam" id="PF00903">
    <property type="entry name" value="Glyoxalase"/>
    <property type="match status" value="1"/>
</dbReference>
<evidence type="ECO:0000313" key="4">
    <source>
        <dbReference type="EMBL" id="RXK58355.1"/>
    </source>
</evidence>
<gene>
    <name evidence="4" type="ORF">ESA94_17080</name>
</gene>
<dbReference type="InterPro" id="IPR037523">
    <property type="entry name" value="VOC_core"/>
</dbReference>
<feature type="domain" description="VOC" evidence="3">
    <location>
        <begin position="30"/>
        <end position="145"/>
    </location>
</feature>
<dbReference type="AlphaFoldDB" id="A0A4Q1CET6"/>
<dbReference type="RefSeq" id="WP_129132155.1">
    <property type="nucleotide sequence ID" value="NZ_SDHW01000006.1"/>
</dbReference>
<dbReference type="Proteomes" id="UP000290204">
    <property type="component" value="Unassembled WGS sequence"/>
</dbReference>
<dbReference type="GO" id="GO:0004462">
    <property type="term" value="F:lactoylglutathione lyase activity"/>
    <property type="evidence" value="ECO:0007669"/>
    <property type="project" value="InterPro"/>
</dbReference>
<dbReference type="GO" id="GO:0046872">
    <property type="term" value="F:metal ion binding"/>
    <property type="evidence" value="ECO:0007669"/>
    <property type="project" value="UniProtKB-KW"/>
</dbReference>
<reference evidence="4 5" key="1">
    <citation type="submission" date="2019-01" db="EMBL/GenBank/DDBJ databases">
        <title>Lacibacter sp. strain TTM-7.</title>
        <authorList>
            <person name="Chen W.-M."/>
        </authorList>
    </citation>
    <scope>NUCLEOTIDE SEQUENCE [LARGE SCALE GENOMIC DNA]</scope>
    <source>
        <strain evidence="4 5">TTM-7</strain>
    </source>
</reference>